<sequence>MQLFEYANWIGLIFWIISGCSLALFQIRKIIKEGLIRSLASEVSNHEKNILKVSGFFFGAGILSFILGIALS</sequence>
<keyword evidence="1" id="KW-0472">Membrane</keyword>
<keyword evidence="1" id="KW-1133">Transmembrane helix</keyword>
<gene>
    <name evidence="2" type="ORF">G3N55_12175</name>
</gene>
<keyword evidence="1" id="KW-0812">Transmembrane</keyword>
<proteinExistence type="predicted"/>
<reference evidence="2 3" key="1">
    <citation type="submission" date="2020-02" db="EMBL/GenBank/DDBJ databases">
        <title>Comparative genomics of sulfur disproportionating microorganisms.</title>
        <authorList>
            <person name="Ward L.M."/>
            <person name="Bertran E."/>
            <person name="Johnston D.T."/>
        </authorList>
    </citation>
    <scope>NUCLEOTIDE SEQUENCE [LARGE SCALE GENOMIC DNA]</scope>
    <source>
        <strain evidence="2 3">DSM 100025</strain>
    </source>
</reference>
<name>A0A6N9TQP1_DISTH</name>
<dbReference type="RefSeq" id="WP_163299950.1">
    <property type="nucleotide sequence ID" value="NZ_JAAGRR010000222.1"/>
</dbReference>
<feature type="transmembrane region" description="Helical" evidence="1">
    <location>
        <begin position="6"/>
        <end position="28"/>
    </location>
</feature>
<dbReference type="Proteomes" id="UP000469346">
    <property type="component" value="Unassembled WGS sequence"/>
</dbReference>
<organism evidence="2 3">
    <name type="scientific">Dissulfurirhabdus thermomarina</name>
    <dbReference type="NCBI Taxonomy" id="1765737"/>
    <lineage>
        <taxon>Bacteria</taxon>
        <taxon>Deltaproteobacteria</taxon>
        <taxon>Dissulfurirhabdaceae</taxon>
        <taxon>Dissulfurirhabdus</taxon>
    </lineage>
</organism>
<dbReference type="AlphaFoldDB" id="A0A6N9TQP1"/>
<comment type="caution">
    <text evidence="2">The sequence shown here is derived from an EMBL/GenBank/DDBJ whole genome shotgun (WGS) entry which is preliminary data.</text>
</comment>
<accession>A0A6N9TQP1</accession>
<protein>
    <submittedName>
        <fullName evidence="2">Uncharacterized protein</fullName>
    </submittedName>
</protein>
<dbReference type="EMBL" id="JAAGRR010000222">
    <property type="protein sequence ID" value="NDY43591.1"/>
    <property type="molecule type" value="Genomic_DNA"/>
</dbReference>
<keyword evidence="3" id="KW-1185">Reference proteome</keyword>
<evidence type="ECO:0000313" key="3">
    <source>
        <dbReference type="Proteomes" id="UP000469346"/>
    </source>
</evidence>
<feature type="transmembrane region" description="Helical" evidence="1">
    <location>
        <begin position="49"/>
        <end position="71"/>
    </location>
</feature>
<evidence type="ECO:0000313" key="2">
    <source>
        <dbReference type="EMBL" id="NDY43591.1"/>
    </source>
</evidence>
<evidence type="ECO:0000256" key="1">
    <source>
        <dbReference type="SAM" id="Phobius"/>
    </source>
</evidence>